<dbReference type="EMBL" id="CP000472">
    <property type="protein sequence ID" value="ACJ31499.1"/>
    <property type="molecule type" value="Genomic_DNA"/>
</dbReference>
<evidence type="ECO:0008006" key="3">
    <source>
        <dbReference type="Google" id="ProtNLM"/>
    </source>
</evidence>
<dbReference type="KEGG" id="swp:swp_4877"/>
<dbReference type="AlphaFoldDB" id="B8CV23"/>
<dbReference type="STRING" id="225849.swp_4877"/>
<proteinExistence type="predicted"/>
<protein>
    <recommendedName>
        <fullName evidence="3">Outer membrane protein beta-barrel domain-containing protein</fullName>
    </recommendedName>
</protein>
<gene>
    <name evidence="1" type="ordered locus">swp_4877</name>
</gene>
<dbReference type="SUPFAM" id="SSF56925">
    <property type="entry name" value="OMPA-like"/>
    <property type="match status" value="1"/>
</dbReference>
<dbReference type="eggNOG" id="ENOG5030907">
    <property type="taxonomic scope" value="Bacteria"/>
</dbReference>
<dbReference type="InterPro" id="IPR011250">
    <property type="entry name" value="OMP/PagP_B-barrel"/>
</dbReference>
<dbReference type="HOGENOM" id="CLU_1194233_0_0_6"/>
<sequence length="203" mass="21995">MASDFTINPMVGVAKNKAMGTNAALGLEAGYKDFILGYSYTGDSNKDSFSQHFDELKPTPFDNVFQQAKAHYNDDYKAHTVYAGYQFSLGSGYLALKAGAEFSNLKMNAGVAVYDVMPGGQTLVESGAISASSNTVVKPMVGVGYYMDNGLNFNLHYTIHNGNRDMKGSAKYQGDESAGKAKLNGQIPDKDFSTLMFTVGYRF</sequence>
<reference evidence="1 2" key="1">
    <citation type="journal article" date="2008" name="PLoS ONE">
        <title>Environmental adaptation: genomic analysis of the piezotolerant and psychrotolerant deep-sea iron reducing bacterium Shewanella piezotolerans WP3.</title>
        <authorList>
            <person name="Wang F."/>
            <person name="Wang J."/>
            <person name="Jian H."/>
            <person name="Zhang B."/>
            <person name="Li S."/>
            <person name="Wang F."/>
            <person name="Zeng X."/>
            <person name="Gao L."/>
            <person name="Bartlett D.H."/>
            <person name="Yu J."/>
            <person name="Hu S."/>
            <person name="Xiao X."/>
        </authorList>
    </citation>
    <scope>NUCLEOTIDE SEQUENCE [LARGE SCALE GENOMIC DNA]</scope>
    <source>
        <strain evidence="2">WP3 / JCM 13877</strain>
    </source>
</reference>
<evidence type="ECO:0000313" key="2">
    <source>
        <dbReference type="Proteomes" id="UP000000753"/>
    </source>
</evidence>
<name>B8CV23_SHEPW</name>
<evidence type="ECO:0000313" key="1">
    <source>
        <dbReference type="EMBL" id="ACJ31499.1"/>
    </source>
</evidence>
<keyword evidence="2" id="KW-1185">Reference proteome</keyword>
<dbReference type="Proteomes" id="UP000000753">
    <property type="component" value="Chromosome"/>
</dbReference>
<organism evidence="1 2">
    <name type="scientific">Shewanella piezotolerans (strain WP3 / JCM 13877)</name>
    <dbReference type="NCBI Taxonomy" id="225849"/>
    <lineage>
        <taxon>Bacteria</taxon>
        <taxon>Pseudomonadati</taxon>
        <taxon>Pseudomonadota</taxon>
        <taxon>Gammaproteobacteria</taxon>
        <taxon>Alteromonadales</taxon>
        <taxon>Shewanellaceae</taxon>
        <taxon>Shewanella</taxon>
    </lineage>
</organism>
<accession>B8CV23</accession>